<evidence type="ECO:0000256" key="2">
    <source>
        <dbReference type="SAM" id="MobiDB-lite"/>
    </source>
</evidence>
<accession>A0A0C3DEG1</accession>
<dbReference type="OrthoDB" id="2685742at2759"/>
<dbReference type="STRING" id="1036808.A0A0C3DEG1"/>
<keyword evidence="1" id="KW-0175">Coiled coil</keyword>
<protein>
    <submittedName>
        <fullName evidence="3">Uncharacterized protein</fullName>
    </submittedName>
</protein>
<keyword evidence="4" id="KW-1185">Reference proteome</keyword>
<feature type="region of interest" description="Disordered" evidence="2">
    <location>
        <begin position="155"/>
        <end position="184"/>
    </location>
</feature>
<gene>
    <name evidence="3" type="ORF">SCLCIDRAFT_30824</name>
</gene>
<evidence type="ECO:0000256" key="1">
    <source>
        <dbReference type="SAM" id="Coils"/>
    </source>
</evidence>
<dbReference type="Proteomes" id="UP000053989">
    <property type="component" value="Unassembled WGS sequence"/>
</dbReference>
<dbReference type="EMBL" id="KN822147">
    <property type="protein sequence ID" value="KIM54764.1"/>
    <property type="molecule type" value="Genomic_DNA"/>
</dbReference>
<dbReference type="AlphaFoldDB" id="A0A0C3DEG1"/>
<dbReference type="InParanoid" id="A0A0C3DEG1"/>
<name>A0A0C3DEG1_9AGAM</name>
<proteinExistence type="predicted"/>
<evidence type="ECO:0000313" key="3">
    <source>
        <dbReference type="EMBL" id="KIM54764.1"/>
    </source>
</evidence>
<sequence>MQDKINEQEIELQHLKVDLERAHAAKKVLEQRVATAHATGGMAENTIEKPKGSPGDPDFSLINVMELQDDKLSYLAIQRTIRDLCHAARLDWNRTYHEQPTRDLCNLFNVAKKEHPYLARFRNNWATGELVKQYLQNRRKHMKKLQQLMAVGDDLTEGATGGTPGPSETQINPDLLGLQGGSEA</sequence>
<reference evidence="4" key="2">
    <citation type="submission" date="2015-01" db="EMBL/GenBank/DDBJ databases">
        <title>Evolutionary Origins and Diversification of the Mycorrhizal Mutualists.</title>
        <authorList>
            <consortium name="DOE Joint Genome Institute"/>
            <consortium name="Mycorrhizal Genomics Consortium"/>
            <person name="Kohler A."/>
            <person name="Kuo A."/>
            <person name="Nagy L.G."/>
            <person name="Floudas D."/>
            <person name="Copeland A."/>
            <person name="Barry K.W."/>
            <person name="Cichocki N."/>
            <person name="Veneault-Fourrey C."/>
            <person name="LaButti K."/>
            <person name="Lindquist E.A."/>
            <person name="Lipzen A."/>
            <person name="Lundell T."/>
            <person name="Morin E."/>
            <person name="Murat C."/>
            <person name="Riley R."/>
            <person name="Ohm R."/>
            <person name="Sun H."/>
            <person name="Tunlid A."/>
            <person name="Henrissat B."/>
            <person name="Grigoriev I.V."/>
            <person name="Hibbett D.S."/>
            <person name="Martin F."/>
        </authorList>
    </citation>
    <scope>NUCLEOTIDE SEQUENCE [LARGE SCALE GENOMIC DNA]</scope>
    <source>
        <strain evidence="4">Foug A</strain>
    </source>
</reference>
<organism evidence="3 4">
    <name type="scientific">Scleroderma citrinum Foug A</name>
    <dbReference type="NCBI Taxonomy" id="1036808"/>
    <lineage>
        <taxon>Eukaryota</taxon>
        <taxon>Fungi</taxon>
        <taxon>Dikarya</taxon>
        <taxon>Basidiomycota</taxon>
        <taxon>Agaricomycotina</taxon>
        <taxon>Agaricomycetes</taxon>
        <taxon>Agaricomycetidae</taxon>
        <taxon>Boletales</taxon>
        <taxon>Sclerodermatineae</taxon>
        <taxon>Sclerodermataceae</taxon>
        <taxon>Scleroderma</taxon>
    </lineage>
</organism>
<reference evidence="3 4" key="1">
    <citation type="submission" date="2014-04" db="EMBL/GenBank/DDBJ databases">
        <authorList>
            <consortium name="DOE Joint Genome Institute"/>
            <person name="Kuo A."/>
            <person name="Kohler A."/>
            <person name="Nagy L.G."/>
            <person name="Floudas D."/>
            <person name="Copeland A."/>
            <person name="Barry K.W."/>
            <person name="Cichocki N."/>
            <person name="Veneault-Fourrey C."/>
            <person name="LaButti K."/>
            <person name="Lindquist E.A."/>
            <person name="Lipzen A."/>
            <person name="Lundell T."/>
            <person name="Morin E."/>
            <person name="Murat C."/>
            <person name="Sun H."/>
            <person name="Tunlid A."/>
            <person name="Henrissat B."/>
            <person name="Grigoriev I.V."/>
            <person name="Hibbett D.S."/>
            <person name="Martin F."/>
            <person name="Nordberg H.P."/>
            <person name="Cantor M.N."/>
            <person name="Hua S.X."/>
        </authorList>
    </citation>
    <scope>NUCLEOTIDE SEQUENCE [LARGE SCALE GENOMIC DNA]</scope>
    <source>
        <strain evidence="3 4">Foug A</strain>
    </source>
</reference>
<evidence type="ECO:0000313" key="4">
    <source>
        <dbReference type="Proteomes" id="UP000053989"/>
    </source>
</evidence>
<dbReference type="HOGENOM" id="CLU_1455220_0_0_1"/>
<feature type="coiled-coil region" evidence="1">
    <location>
        <begin position="5"/>
        <end position="32"/>
    </location>
</feature>